<feature type="chain" id="PRO_5036435019" description="Secreted protein" evidence="1">
    <location>
        <begin position="22"/>
        <end position="132"/>
    </location>
</feature>
<evidence type="ECO:0008006" key="5">
    <source>
        <dbReference type="Google" id="ProtNLM"/>
    </source>
</evidence>
<evidence type="ECO:0000256" key="1">
    <source>
        <dbReference type="SAM" id="SignalP"/>
    </source>
</evidence>
<dbReference type="EMBL" id="WIXP02000009">
    <property type="protein sequence ID" value="KAF6204617.1"/>
    <property type="molecule type" value="Genomic_DNA"/>
</dbReference>
<proteinExistence type="predicted"/>
<sequence>MMRTLLLFTAVLAALIAWLSATSIPFWGEGQYDDTDIIYYHGLPGVWPAARQRQPADPIDIHYNRGPPGVWPAARQRQPADPIDIHYNRGPRSARLAAREVPRNHTDNDVQKIPLPSLCLGKLGFGLWTLCG</sequence>
<dbReference type="EMBL" id="WIXP02000009">
    <property type="protein sequence ID" value="KAF6204616.1"/>
    <property type="molecule type" value="Genomic_DNA"/>
</dbReference>
<name>A0A8S9X976_APOLU</name>
<comment type="caution">
    <text evidence="2">The sequence shown here is derived from an EMBL/GenBank/DDBJ whole genome shotgun (WGS) entry which is preliminary data.</text>
</comment>
<gene>
    <name evidence="2" type="ORF">GE061_018776</name>
    <name evidence="3" type="ORF">GE061_018777</name>
</gene>
<organism evidence="2 4">
    <name type="scientific">Apolygus lucorum</name>
    <name type="common">Small green plant bug</name>
    <name type="synonym">Lygocoris lucorum</name>
    <dbReference type="NCBI Taxonomy" id="248454"/>
    <lineage>
        <taxon>Eukaryota</taxon>
        <taxon>Metazoa</taxon>
        <taxon>Ecdysozoa</taxon>
        <taxon>Arthropoda</taxon>
        <taxon>Hexapoda</taxon>
        <taxon>Insecta</taxon>
        <taxon>Pterygota</taxon>
        <taxon>Neoptera</taxon>
        <taxon>Paraneoptera</taxon>
        <taxon>Hemiptera</taxon>
        <taxon>Heteroptera</taxon>
        <taxon>Panheteroptera</taxon>
        <taxon>Cimicomorpha</taxon>
        <taxon>Miridae</taxon>
        <taxon>Mirini</taxon>
        <taxon>Apolygus</taxon>
    </lineage>
</organism>
<accession>A0A8S9X976</accession>
<evidence type="ECO:0000313" key="2">
    <source>
        <dbReference type="EMBL" id="KAF6204616.1"/>
    </source>
</evidence>
<keyword evidence="4" id="KW-1185">Reference proteome</keyword>
<dbReference type="AlphaFoldDB" id="A0A8S9X976"/>
<keyword evidence="1" id="KW-0732">Signal</keyword>
<evidence type="ECO:0000313" key="3">
    <source>
        <dbReference type="EMBL" id="KAF6204617.1"/>
    </source>
</evidence>
<protein>
    <recommendedName>
        <fullName evidence="5">Secreted protein</fullName>
    </recommendedName>
</protein>
<reference evidence="2" key="1">
    <citation type="journal article" date="2021" name="Mol. Ecol. Resour.">
        <title>Apolygus lucorum genome provides insights into omnivorousness and mesophyll feeding.</title>
        <authorList>
            <person name="Liu Y."/>
            <person name="Liu H."/>
            <person name="Wang H."/>
            <person name="Huang T."/>
            <person name="Liu B."/>
            <person name="Yang B."/>
            <person name="Yin L."/>
            <person name="Li B."/>
            <person name="Zhang Y."/>
            <person name="Zhang S."/>
            <person name="Jiang F."/>
            <person name="Zhang X."/>
            <person name="Ren Y."/>
            <person name="Wang B."/>
            <person name="Wang S."/>
            <person name="Lu Y."/>
            <person name="Wu K."/>
            <person name="Fan W."/>
            <person name="Wang G."/>
        </authorList>
    </citation>
    <scope>NUCLEOTIDE SEQUENCE</scope>
    <source>
        <strain evidence="2">12Hb</strain>
    </source>
</reference>
<evidence type="ECO:0000313" key="4">
    <source>
        <dbReference type="Proteomes" id="UP000466442"/>
    </source>
</evidence>
<dbReference type="Proteomes" id="UP000466442">
    <property type="component" value="Linkage Group LG9"/>
</dbReference>
<feature type="signal peptide" evidence="1">
    <location>
        <begin position="1"/>
        <end position="21"/>
    </location>
</feature>